<proteinExistence type="predicted"/>
<comment type="caution">
    <text evidence="1">The sequence shown here is derived from an EMBL/GenBank/DDBJ whole genome shotgun (WGS) entry which is preliminary data.</text>
</comment>
<protein>
    <submittedName>
        <fullName evidence="1">Uncharacterized protein</fullName>
    </submittedName>
</protein>
<reference evidence="1" key="1">
    <citation type="submission" date="2021-06" db="EMBL/GenBank/DDBJ databases">
        <authorList>
            <person name="Hodson N. C."/>
            <person name="Mongue J. A."/>
            <person name="Jaron S. K."/>
        </authorList>
    </citation>
    <scope>NUCLEOTIDE SEQUENCE</scope>
</reference>
<dbReference type="EMBL" id="CAJVCH010528090">
    <property type="protein sequence ID" value="CAG7823003.1"/>
    <property type="molecule type" value="Genomic_DNA"/>
</dbReference>
<evidence type="ECO:0000313" key="1">
    <source>
        <dbReference type="EMBL" id="CAG7823003.1"/>
    </source>
</evidence>
<name>A0A8J2PH97_9HEXA</name>
<gene>
    <name evidence="1" type="ORF">AFUS01_LOCUS33242</name>
</gene>
<sequence length="163" mass="19099">DLPDTVFMAIGKFAVSSMLYGNYVLPGLSPLFAYFLMEENIHEGTNIPWTFNDLSEEALTDVLWCEEVNHKETLDRDQALRLRNLWMKYGVKRACPSSDLDKLKKKIIFRDVYFQRLNRITILKDIFEAAGINQFLRENKDCVNLLFPQQTDIPINIFLKKFK</sequence>
<organism evidence="1 2">
    <name type="scientific">Allacma fusca</name>
    <dbReference type="NCBI Taxonomy" id="39272"/>
    <lineage>
        <taxon>Eukaryota</taxon>
        <taxon>Metazoa</taxon>
        <taxon>Ecdysozoa</taxon>
        <taxon>Arthropoda</taxon>
        <taxon>Hexapoda</taxon>
        <taxon>Collembola</taxon>
        <taxon>Symphypleona</taxon>
        <taxon>Sminthuridae</taxon>
        <taxon>Allacma</taxon>
    </lineage>
</organism>
<dbReference type="AlphaFoldDB" id="A0A8J2PH97"/>
<feature type="non-terminal residue" evidence="1">
    <location>
        <position position="1"/>
    </location>
</feature>
<dbReference type="Proteomes" id="UP000708208">
    <property type="component" value="Unassembled WGS sequence"/>
</dbReference>
<evidence type="ECO:0000313" key="2">
    <source>
        <dbReference type="Proteomes" id="UP000708208"/>
    </source>
</evidence>
<accession>A0A8J2PH97</accession>
<keyword evidence="2" id="KW-1185">Reference proteome</keyword>